<evidence type="ECO:0000256" key="1">
    <source>
        <dbReference type="SAM" id="MobiDB-lite"/>
    </source>
</evidence>
<dbReference type="Gene3D" id="2.60.40.3930">
    <property type="match status" value="7"/>
</dbReference>
<feature type="compositionally biased region" description="Basic and acidic residues" evidence="1">
    <location>
        <begin position="837"/>
        <end position="869"/>
    </location>
</feature>
<feature type="chain" id="PRO_5002967871" description="T-Q ester bond containing domain-containing protein" evidence="2">
    <location>
        <begin position="27"/>
        <end position="1510"/>
    </location>
</feature>
<keyword evidence="2" id="KW-0732">Signal</keyword>
<protein>
    <recommendedName>
        <fullName evidence="3">T-Q ester bond containing domain-containing protein</fullName>
    </recommendedName>
</protein>
<dbReference type="EMBL" id="ACVP01000029">
    <property type="protein sequence ID" value="EET76648.1"/>
    <property type="molecule type" value="Genomic_DNA"/>
</dbReference>
<feature type="compositionally biased region" description="Acidic residues" evidence="1">
    <location>
        <begin position="293"/>
        <end position="309"/>
    </location>
</feature>
<feature type="compositionally biased region" description="Basic and acidic residues" evidence="1">
    <location>
        <begin position="1092"/>
        <end position="1112"/>
    </location>
</feature>
<dbReference type="InterPro" id="IPR041100">
    <property type="entry name" value="TQ"/>
</dbReference>
<feature type="compositionally biased region" description="Basic and acidic residues" evidence="1">
    <location>
        <begin position="582"/>
        <end position="593"/>
    </location>
</feature>
<feature type="domain" description="T-Q ester bond containing" evidence="3">
    <location>
        <begin position="335"/>
        <end position="466"/>
    </location>
</feature>
<dbReference type="RefSeq" id="WP_005329310.1">
    <property type="nucleotide sequence ID" value="NZ_ACVP01000029.1"/>
</dbReference>
<feature type="region of interest" description="Disordered" evidence="1">
    <location>
        <begin position="697"/>
        <end position="739"/>
    </location>
</feature>
<feature type="compositionally biased region" description="Low complexity" evidence="1">
    <location>
        <begin position="1481"/>
        <end position="1492"/>
    </location>
</feature>
<feature type="region of interest" description="Disordered" evidence="1">
    <location>
        <begin position="1351"/>
        <end position="1510"/>
    </location>
</feature>
<dbReference type="NCBIfam" id="NF033903">
    <property type="entry name" value="VaFE_rpt"/>
    <property type="match status" value="7"/>
</dbReference>
<feature type="region of interest" description="Disordered" evidence="1">
    <location>
        <begin position="832"/>
        <end position="1011"/>
    </location>
</feature>
<evidence type="ECO:0000259" key="3">
    <source>
        <dbReference type="Pfam" id="PF18202"/>
    </source>
</evidence>
<feature type="compositionally biased region" description="Low complexity" evidence="1">
    <location>
        <begin position="276"/>
        <end position="292"/>
    </location>
</feature>
<comment type="caution">
    <text evidence="4">The sequence shown here is derived from an EMBL/GenBank/DDBJ whole genome shotgun (WGS) entry which is preliminary data.</text>
</comment>
<dbReference type="Pfam" id="PF18202">
    <property type="entry name" value="TQ"/>
    <property type="match status" value="7"/>
</dbReference>
<name>C6RBG2_9CORY</name>
<feature type="compositionally biased region" description="Basic and acidic residues" evidence="1">
    <location>
        <begin position="711"/>
        <end position="727"/>
    </location>
</feature>
<feature type="compositionally biased region" description="Acidic residues" evidence="1">
    <location>
        <begin position="1380"/>
        <end position="1393"/>
    </location>
</feature>
<feature type="domain" description="T-Q ester bond containing" evidence="3">
    <location>
        <begin position="601"/>
        <end position="730"/>
    </location>
</feature>
<feature type="compositionally biased region" description="Polar residues" evidence="1">
    <location>
        <begin position="997"/>
        <end position="1009"/>
    </location>
</feature>
<feature type="compositionally biased region" description="Basic and acidic residues" evidence="1">
    <location>
        <begin position="1499"/>
        <end position="1510"/>
    </location>
</feature>
<organism evidence="4 5">
    <name type="scientific">Corynebacterium tuberculostearicum SK141</name>
    <dbReference type="NCBI Taxonomy" id="553206"/>
    <lineage>
        <taxon>Bacteria</taxon>
        <taxon>Bacillati</taxon>
        <taxon>Actinomycetota</taxon>
        <taxon>Actinomycetes</taxon>
        <taxon>Mycobacteriales</taxon>
        <taxon>Corynebacteriaceae</taxon>
        <taxon>Corynebacterium</taxon>
    </lineage>
</organism>
<evidence type="ECO:0000313" key="5">
    <source>
        <dbReference type="Proteomes" id="UP000004384"/>
    </source>
</evidence>
<sequence>MVFTAVLAAIAVIAAMVTVPGGKAEAAEPTDFKPDFEIGGAPNTTQAKQWGTLTWAGPNISGVKANPDNNVGWAWCIDPMKHYPVTTTGTLYSTDNAEKLDIDPEYRDAVIRLGLKWQEAIKNEEKAKAATYVIYMAAIVGRDPIDRTTAAYTINGEQPAYNNPDGKRNFPQFEGSLEEFTEITGFELVSAENPGTNATGAGPHFKKVAEVPKQPDEYFITVVIPAKGAAKGAQRVIPPNQPGLPDTPDNGGGSEGPTTSPENPDTEENTTEETTSENPEGETSSSETTTDSEPTDSEETTTEDTEETVPSESTPVVPNPDPTPTTEEQEKDLKPEIKTEASFDGDKQQVVAGATVKDKVHYEDLVPGKKYTLKAQLRNKAADANGDHAILGTGSKDFEATGETGDVEVMIDVDKQLEKPVAAAVAYEKLYSHEVDENGKDAPNDSEDGNLIKTHEDIDDEAQTVNTKWNPEIHTQAKIKDGNRVEKGATVIDTVTYKDLVPGKKYTLKAKLISKADGKTELGEGSAELTPKESAGEQQVEITVNEKADPAVDAAVAFEKLVSTEVDKEGNETSGSTDENEIATHEDINDEKQTVNTKWNPSIKTNADFDKATQVKAGVTVKDTVTYTDLVPGKEYTLKAELRNKAENDKGEHEVVGKGDVTFTPKKSAGEQVVDIKVNDDVEGVIKAAVAFEDLYSKQVDENGKETPNSDEEKKITDHRDIDDEKQTVTSKMEPTIGTKAEKAKGDEIKAGTVITDTVEYNDLVAGKEYTLNAELRSKVKDETTGDYPVIGHGKKTFVPSASKGEVKVEITVDEGVTEAVDEAVAFEYLTSTAVNKDGEDSTTGEKNDIAEHTNIEDKEQTVKSDKPSETTTPSTTTTDVVPGKPDDGGEGETSTPSSSEDSSTPKTSETCESEEPGDSESEQPSESEEPSESESSEPSESESVETTSSEASETSESDEPSDCGSTTPEKPGEPSESTEPNEPGTPGGDDEKDTPKISTNADFENGSNEVIAGAKVNDTVEFHNLVPGKEYTLNAELISKVDGKSVLGSGEKTFTPETADGEVVVEITVNDDVKEPVQAAVAFEELTSTEVNDKGEDTPDTTPEKPNHIADHKEINDDDQTVTSKPRISTNADFADGSKEVVAGATVIDTVDYFNLIPGKEYKLNAELISKKDGETVLGKGEATVKPESANGQAKVEITVSDDVKEPVEAAVAFEELSSTDVNDKGEDTPDTTSENPNDIAEHKDINDENQTVTSHKNAIVSTNADFEGDLREVVAGAEIVDQVSYEGLVPGKEYSLDAQLISKDDGKTVLGETKGHTFKPEAADGTEAVTITVSDKVTEPVEAAVAFETLTSKVVNDKGEDTPDNDKPNDIGEHKDIEDEDQTVTSEDEPETSTPETTTTPKDDVPGTPDDGDKTCESEEPGDSESEQPSESEEPSESESSEPSESESVETESSEASETSESDEPSDCGSTTPDKPTEPSESTEPNEPGTPGTPGGNDEKDTPKVSTN</sequence>
<feature type="non-terminal residue" evidence="4">
    <location>
        <position position="1510"/>
    </location>
</feature>
<feature type="compositionally biased region" description="Low complexity" evidence="1">
    <location>
        <begin position="893"/>
        <end position="911"/>
    </location>
</feature>
<feature type="compositionally biased region" description="Low complexity" evidence="1">
    <location>
        <begin position="870"/>
        <end position="879"/>
    </location>
</feature>
<feature type="compositionally biased region" description="Acidic residues" evidence="1">
    <location>
        <begin position="1420"/>
        <end position="1468"/>
    </location>
</feature>
<feature type="domain" description="T-Q ester bond containing" evidence="3">
    <location>
        <begin position="471"/>
        <end position="596"/>
    </location>
</feature>
<reference evidence="4 5" key="1">
    <citation type="submission" date="2009-06" db="EMBL/GenBank/DDBJ databases">
        <authorList>
            <person name="Dodson R."/>
            <person name="Sebastian Y."/>
            <person name="Madupu R."/>
            <person name="Durkin A.S."/>
            <person name="Torralba M."/>
            <person name="Methe B."/>
            <person name="Sutton G.G."/>
            <person name="Strausberg R.L."/>
            <person name="Nelson K.E."/>
        </authorList>
    </citation>
    <scope>NUCLEOTIDE SEQUENCE [LARGE SCALE GENOMIC DNA]</scope>
    <source>
        <strain evidence="4 5">SK141</strain>
    </source>
</reference>
<feature type="region of interest" description="Disordered" evidence="1">
    <location>
        <begin position="232"/>
        <end position="346"/>
    </location>
</feature>
<feature type="compositionally biased region" description="Basic and acidic residues" evidence="1">
    <location>
        <begin position="1357"/>
        <end position="1379"/>
    </location>
</feature>
<feature type="signal peptide" evidence="2">
    <location>
        <begin position="1"/>
        <end position="26"/>
    </location>
</feature>
<feature type="region of interest" description="Disordered" evidence="1">
    <location>
        <begin position="1089"/>
        <end position="1112"/>
    </location>
</feature>
<feature type="compositionally biased region" description="Acidic residues" evidence="1">
    <location>
        <begin position="264"/>
        <end position="275"/>
    </location>
</feature>
<feature type="domain" description="T-Q ester bond containing" evidence="3">
    <location>
        <begin position="1274"/>
        <end position="1387"/>
    </location>
</feature>
<gene>
    <name evidence="4" type="ORF">CORTU0001_0613</name>
</gene>
<feature type="region of interest" description="Disordered" evidence="1">
    <location>
        <begin position="1217"/>
        <end position="1257"/>
    </location>
</feature>
<evidence type="ECO:0000256" key="2">
    <source>
        <dbReference type="SAM" id="SignalP"/>
    </source>
</evidence>
<proteinExistence type="predicted"/>
<accession>C6RBG2</accession>
<dbReference type="Proteomes" id="UP000004384">
    <property type="component" value="Unassembled WGS sequence"/>
</dbReference>
<feature type="compositionally biased region" description="Basic and acidic residues" evidence="1">
    <location>
        <begin position="1403"/>
        <end position="1419"/>
    </location>
</feature>
<feature type="region of interest" description="Disordered" evidence="1">
    <location>
        <begin position="563"/>
        <end position="597"/>
    </location>
</feature>
<feature type="domain" description="T-Q ester bond containing" evidence="3">
    <location>
        <begin position="1127"/>
        <end position="1255"/>
    </location>
</feature>
<feature type="region of interest" description="Disordered" evidence="1">
    <location>
        <begin position="517"/>
        <end position="539"/>
    </location>
</feature>
<evidence type="ECO:0000313" key="4">
    <source>
        <dbReference type="EMBL" id="EET76648.1"/>
    </source>
</evidence>
<feature type="domain" description="T-Q ester bond containing" evidence="3">
    <location>
        <begin position="996"/>
        <end position="1124"/>
    </location>
</feature>
<feature type="compositionally biased region" description="Basic and acidic residues" evidence="1">
    <location>
        <begin position="331"/>
        <end position="346"/>
    </location>
</feature>
<feature type="domain" description="T-Q ester bond containing" evidence="3">
    <location>
        <begin position="735"/>
        <end position="864"/>
    </location>
</feature>
<feature type="compositionally biased region" description="Acidic residues" evidence="1">
    <location>
        <begin position="912"/>
        <end position="944"/>
    </location>
</feature>